<proteinExistence type="predicted"/>
<dbReference type="EMBL" id="FOTC01000001">
    <property type="protein sequence ID" value="SFK65071.1"/>
    <property type="molecule type" value="Genomic_DNA"/>
</dbReference>
<dbReference type="Pfam" id="PF17863">
    <property type="entry name" value="AAA_lid_2"/>
    <property type="match status" value="1"/>
</dbReference>
<dbReference type="Pfam" id="PF07726">
    <property type="entry name" value="AAA_3"/>
    <property type="match status" value="1"/>
</dbReference>
<dbReference type="InterPro" id="IPR011703">
    <property type="entry name" value="ATPase_AAA-3"/>
</dbReference>
<name>A0A1I4BAR2_9EURY</name>
<dbReference type="InterPro" id="IPR003593">
    <property type="entry name" value="AAA+_ATPase"/>
</dbReference>
<accession>A0A1I4BAR2</accession>
<dbReference type="RefSeq" id="WP_089865018.1">
    <property type="nucleotide sequence ID" value="NZ_FOTC01000001.1"/>
</dbReference>
<gene>
    <name evidence="2" type="ORF">SAMN04487950_0387</name>
</gene>
<keyword evidence="3" id="KW-1185">Reference proteome</keyword>
<dbReference type="SUPFAM" id="SSF52540">
    <property type="entry name" value="P-loop containing nucleoside triphosphate hydrolases"/>
    <property type="match status" value="1"/>
</dbReference>
<sequence>MSSPQEVFEAIRAEAGTVLIGNEDIIEGLTISMLTGGHTLLEGVPGVAKTTIATLFARSTGLQYQRIQMTPDVLPADITGTHIYRENLGEFELQRGPVFANLVLADEINRATPKTQSALLEAMQEGNVTIEGDTLELPKPFMVVATQNPIEQEGTFELPEAQRDRFQLKYVVDLPQRAEEKEMLKRFDSSPALGPNSIERVVTAGDLLAAREVVNEIYVDEKVHEYILDLVAATRESEAVEHGASPRASLAFLNAGKARAAIRGRDFVTPDDVKALAPNVLIHRLILGTEAELSGRSRKEIVNEILGSVSIPQQDLDADEATVG</sequence>
<dbReference type="Proteomes" id="UP000199607">
    <property type="component" value="Unassembled WGS sequence"/>
</dbReference>
<dbReference type="PANTHER" id="PTHR42759">
    <property type="entry name" value="MOXR FAMILY PROTEIN"/>
    <property type="match status" value="1"/>
</dbReference>
<dbReference type="PIRSF" id="PIRSF002849">
    <property type="entry name" value="AAA_ATPase_chaperone_MoxR_prd"/>
    <property type="match status" value="1"/>
</dbReference>
<dbReference type="AlphaFoldDB" id="A0A1I4BAR2"/>
<dbReference type="SMART" id="SM00382">
    <property type="entry name" value="AAA"/>
    <property type="match status" value="1"/>
</dbReference>
<evidence type="ECO:0000259" key="1">
    <source>
        <dbReference type="SMART" id="SM00382"/>
    </source>
</evidence>
<dbReference type="InterPro" id="IPR027417">
    <property type="entry name" value="P-loop_NTPase"/>
</dbReference>
<dbReference type="InterPro" id="IPR041628">
    <property type="entry name" value="ChlI/MoxR_AAA_lid"/>
</dbReference>
<dbReference type="PANTHER" id="PTHR42759:SF1">
    <property type="entry name" value="MAGNESIUM-CHELATASE SUBUNIT CHLD"/>
    <property type="match status" value="1"/>
</dbReference>
<evidence type="ECO:0000313" key="2">
    <source>
        <dbReference type="EMBL" id="SFK65071.1"/>
    </source>
</evidence>
<dbReference type="InterPro" id="IPR050764">
    <property type="entry name" value="CbbQ/NirQ/NorQ/GpvN"/>
</dbReference>
<dbReference type="GO" id="GO:0005524">
    <property type="term" value="F:ATP binding"/>
    <property type="evidence" value="ECO:0007669"/>
    <property type="project" value="InterPro"/>
</dbReference>
<reference evidence="3" key="1">
    <citation type="submission" date="2016-10" db="EMBL/GenBank/DDBJ databases">
        <authorList>
            <person name="Varghese N."/>
            <person name="Submissions S."/>
        </authorList>
    </citation>
    <scope>NUCLEOTIDE SEQUENCE [LARGE SCALE GENOMIC DNA]</scope>
    <source>
        <strain evidence="3">CGMCC 1.7738</strain>
    </source>
</reference>
<dbReference type="STRING" id="553466.SAMN04487950_0387"/>
<feature type="domain" description="AAA+ ATPase" evidence="1">
    <location>
        <begin position="35"/>
        <end position="176"/>
    </location>
</feature>
<dbReference type="Gene3D" id="3.40.50.300">
    <property type="entry name" value="P-loop containing nucleotide triphosphate hydrolases"/>
    <property type="match status" value="1"/>
</dbReference>
<protein>
    <submittedName>
        <fullName evidence="2">MoxR-like ATPase</fullName>
    </submittedName>
</protein>
<dbReference type="GO" id="GO:0016887">
    <property type="term" value="F:ATP hydrolysis activity"/>
    <property type="evidence" value="ECO:0007669"/>
    <property type="project" value="InterPro"/>
</dbReference>
<organism evidence="2 3">
    <name type="scientific">Halogranum rubrum</name>
    <dbReference type="NCBI Taxonomy" id="553466"/>
    <lineage>
        <taxon>Archaea</taxon>
        <taxon>Methanobacteriati</taxon>
        <taxon>Methanobacteriota</taxon>
        <taxon>Stenosarchaea group</taxon>
        <taxon>Halobacteria</taxon>
        <taxon>Halobacteriales</taxon>
        <taxon>Haloferacaceae</taxon>
    </lineage>
</organism>
<evidence type="ECO:0000313" key="3">
    <source>
        <dbReference type="Proteomes" id="UP000199607"/>
    </source>
</evidence>
<dbReference type="Gene3D" id="1.10.8.80">
    <property type="entry name" value="Magnesium chelatase subunit I, C-Terminal domain"/>
    <property type="match status" value="1"/>
</dbReference>